<keyword evidence="2" id="KW-1185">Reference proteome</keyword>
<comment type="caution">
    <text evidence="1">The sequence shown here is derived from an EMBL/GenBank/DDBJ whole genome shotgun (WGS) entry which is preliminary data.</text>
</comment>
<protein>
    <recommendedName>
        <fullName evidence="3">Selenoprotein O</fullName>
    </recommendedName>
</protein>
<dbReference type="EMBL" id="CAUYUJ010021204">
    <property type="protein sequence ID" value="CAK0903333.1"/>
    <property type="molecule type" value="Genomic_DNA"/>
</dbReference>
<reference evidence="1" key="1">
    <citation type="submission" date="2023-10" db="EMBL/GenBank/DDBJ databases">
        <authorList>
            <person name="Chen Y."/>
            <person name="Shah S."/>
            <person name="Dougan E. K."/>
            <person name="Thang M."/>
            <person name="Chan C."/>
        </authorList>
    </citation>
    <scope>NUCLEOTIDE SEQUENCE [LARGE SCALE GENOMIC DNA]</scope>
</reference>
<evidence type="ECO:0008006" key="3">
    <source>
        <dbReference type="Google" id="ProtNLM"/>
    </source>
</evidence>
<proteinExistence type="predicted"/>
<accession>A0ABN9XTI2</accession>
<gene>
    <name evidence="1" type="ORF">PCOR1329_LOCUS79674</name>
</gene>
<sequence length="182" mass="20052">MKQLSAGCRPQFIWQGSNLTVGEAVDGGCDLFRWLGNQWADVFAGLGRDDVTLAESFVKDCQLKFECAVDAIQMLGQLVQRDAQWASKLEFQQIPKVSQATDRALRSLRTNEKFKRCEPAQVLSWEAGSFFQAHPELVPANASQAVLVESKPSVPGAILHFCELGHAPVTFGPITICKKCAR</sequence>
<dbReference type="Proteomes" id="UP001189429">
    <property type="component" value="Unassembled WGS sequence"/>
</dbReference>
<organism evidence="1 2">
    <name type="scientific">Prorocentrum cordatum</name>
    <dbReference type="NCBI Taxonomy" id="2364126"/>
    <lineage>
        <taxon>Eukaryota</taxon>
        <taxon>Sar</taxon>
        <taxon>Alveolata</taxon>
        <taxon>Dinophyceae</taxon>
        <taxon>Prorocentrales</taxon>
        <taxon>Prorocentraceae</taxon>
        <taxon>Prorocentrum</taxon>
    </lineage>
</organism>
<evidence type="ECO:0000313" key="1">
    <source>
        <dbReference type="EMBL" id="CAK0903333.1"/>
    </source>
</evidence>
<name>A0ABN9XTI2_9DINO</name>
<evidence type="ECO:0000313" key="2">
    <source>
        <dbReference type="Proteomes" id="UP001189429"/>
    </source>
</evidence>